<dbReference type="EMBL" id="MN738979">
    <property type="protein sequence ID" value="QHT33834.1"/>
    <property type="molecule type" value="Genomic_DNA"/>
</dbReference>
<reference evidence="1" key="1">
    <citation type="journal article" date="2020" name="Nature">
        <title>Giant virus diversity and host interactions through global metagenomics.</title>
        <authorList>
            <person name="Schulz F."/>
            <person name="Roux S."/>
            <person name="Paez-Espino D."/>
            <person name="Jungbluth S."/>
            <person name="Walsh D.A."/>
            <person name="Denef V.J."/>
            <person name="McMahon K.D."/>
            <person name="Konstantinidis K.T."/>
            <person name="Eloe-Fadrosh E.A."/>
            <person name="Kyrpides N.C."/>
            <person name="Woyke T."/>
        </authorList>
    </citation>
    <scope>NUCLEOTIDE SEQUENCE</scope>
    <source>
        <strain evidence="1">GVMAG-M-3300009161-52</strain>
    </source>
</reference>
<sequence>MSDYVIIEIPNFITSSGTRITYGYEYVPEYDSRATNTNTNTNTQVNLDCIVINIDSSNKQNTNSTNGSTYSNGNGISKLNIYNLFPMLKPKFMSNYIIENGNIV</sequence>
<name>A0A6C0EXA2_9ZZZZ</name>
<evidence type="ECO:0000313" key="1">
    <source>
        <dbReference type="EMBL" id="QHT33834.1"/>
    </source>
</evidence>
<dbReference type="AlphaFoldDB" id="A0A6C0EXA2"/>
<protein>
    <submittedName>
        <fullName evidence="1">Uncharacterized protein</fullName>
    </submittedName>
</protein>
<organism evidence="1">
    <name type="scientific">viral metagenome</name>
    <dbReference type="NCBI Taxonomy" id="1070528"/>
    <lineage>
        <taxon>unclassified sequences</taxon>
        <taxon>metagenomes</taxon>
        <taxon>organismal metagenomes</taxon>
    </lineage>
</organism>
<accession>A0A6C0EXA2</accession>
<proteinExistence type="predicted"/>